<dbReference type="PROSITE" id="PS51257">
    <property type="entry name" value="PROKAR_LIPOPROTEIN"/>
    <property type="match status" value="1"/>
</dbReference>
<organism evidence="6 7">
    <name type="scientific">Chitinophaga caseinilytica</name>
    <dbReference type="NCBI Taxonomy" id="2267521"/>
    <lineage>
        <taxon>Bacteria</taxon>
        <taxon>Pseudomonadati</taxon>
        <taxon>Bacteroidota</taxon>
        <taxon>Chitinophagia</taxon>
        <taxon>Chitinophagales</taxon>
        <taxon>Chitinophagaceae</taxon>
        <taxon>Chitinophaga</taxon>
    </lineage>
</organism>
<dbReference type="RefSeq" id="WP_341840323.1">
    <property type="nucleotide sequence ID" value="NZ_CP149792.1"/>
</dbReference>
<evidence type="ECO:0000256" key="2">
    <source>
        <dbReference type="ARBA" id="ARBA00022723"/>
    </source>
</evidence>
<evidence type="ECO:0000313" key="6">
    <source>
        <dbReference type="EMBL" id="WZN45571.1"/>
    </source>
</evidence>
<dbReference type="InterPro" id="IPR036909">
    <property type="entry name" value="Cyt_c-like_dom_sf"/>
</dbReference>
<keyword evidence="7" id="KW-1185">Reference proteome</keyword>
<evidence type="ECO:0000313" key="7">
    <source>
        <dbReference type="Proteomes" id="UP001449657"/>
    </source>
</evidence>
<evidence type="ECO:0000259" key="5">
    <source>
        <dbReference type="PROSITE" id="PS51007"/>
    </source>
</evidence>
<keyword evidence="3 4" id="KW-0408">Iron</keyword>
<dbReference type="PANTHER" id="PTHR35008:SF9">
    <property type="entry name" value="CYTOCHROME C DOMAIN-CONTAINING PROTEIN"/>
    <property type="match status" value="1"/>
</dbReference>
<evidence type="ECO:0000256" key="4">
    <source>
        <dbReference type="PROSITE-ProRule" id="PRU00433"/>
    </source>
</evidence>
<dbReference type="InterPro" id="IPR051459">
    <property type="entry name" value="Cytochrome_c-type_DH"/>
</dbReference>
<keyword evidence="1 4" id="KW-0349">Heme</keyword>
<dbReference type="Pfam" id="PF21342">
    <property type="entry name" value="SoxA-TsdA_cyt-c"/>
    <property type="match status" value="1"/>
</dbReference>
<dbReference type="Gene3D" id="1.10.760.10">
    <property type="entry name" value="Cytochrome c-like domain"/>
    <property type="match status" value="2"/>
</dbReference>
<dbReference type="InterPro" id="IPR009056">
    <property type="entry name" value="Cyt_c-like_dom"/>
</dbReference>
<accession>A0ABZ2YZX1</accession>
<protein>
    <submittedName>
        <fullName evidence="6">C-type cytochrome</fullName>
    </submittedName>
</protein>
<feature type="domain" description="Cytochrome c" evidence="5">
    <location>
        <begin position="169"/>
        <end position="257"/>
    </location>
</feature>
<gene>
    <name evidence="6" type="ORF">WJU22_21975</name>
</gene>
<evidence type="ECO:0000256" key="1">
    <source>
        <dbReference type="ARBA" id="ARBA00022617"/>
    </source>
</evidence>
<sequence>MHRSWIVSALMLALMACRRQHHGPPAVWLPPDTATIARSPEGDEIRYGRALVMHTAKFFGPEGSLTTSANGMNCQNCHLAAGTAPWGNNFSAAWATYPKYRDRSGSVESLEKKINDCFERSLNGRPIDSTGPEMKAMVAYMRWLAGKVPRGERPAGSGITQLPWQPQAADPARGKLVYIRLCSTCHGADGQGKKAGAEFLYPPLWGQQSFNTGAGIFRISKMAGYIYNNMPQGTTWQAPVLTINEAWDVAAWIVSQPRPYKAYPADWPNIATKPPDHPFGPYADSFSETRHKYGPFGSMLPASSVKP</sequence>
<dbReference type="PANTHER" id="PTHR35008">
    <property type="entry name" value="BLL4482 PROTEIN-RELATED"/>
    <property type="match status" value="1"/>
</dbReference>
<proteinExistence type="predicted"/>
<dbReference type="Proteomes" id="UP001449657">
    <property type="component" value="Chromosome"/>
</dbReference>
<name>A0ABZ2YZX1_9BACT</name>
<keyword evidence="2 4" id="KW-0479">Metal-binding</keyword>
<dbReference type="SUPFAM" id="SSF46626">
    <property type="entry name" value="Cytochrome c"/>
    <property type="match status" value="2"/>
</dbReference>
<dbReference type="Pfam" id="PF00034">
    <property type="entry name" value="Cytochrom_C"/>
    <property type="match status" value="1"/>
</dbReference>
<reference evidence="6 7" key="1">
    <citation type="submission" date="2024-03" db="EMBL/GenBank/DDBJ databases">
        <title>Chitinophaga caseinilytica sp. nov., a casein hydrolysing bacterium isolated from forest soil.</title>
        <authorList>
            <person name="Lee D.S."/>
            <person name="Han D.M."/>
            <person name="Baek J.H."/>
            <person name="Choi D.G."/>
            <person name="Jeon J.H."/>
            <person name="Jeon C.O."/>
        </authorList>
    </citation>
    <scope>NUCLEOTIDE SEQUENCE [LARGE SCALE GENOMIC DNA]</scope>
    <source>
        <strain evidence="6 7">KACC 19118</strain>
    </source>
</reference>
<dbReference type="EMBL" id="CP150096">
    <property type="protein sequence ID" value="WZN45571.1"/>
    <property type="molecule type" value="Genomic_DNA"/>
</dbReference>
<dbReference type="PROSITE" id="PS51007">
    <property type="entry name" value="CYTC"/>
    <property type="match status" value="1"/>
</dbReference>
<evidence type="ECO:0000256" key="3">
    <source>
        <dbReference type="ARBA" id="ARBA00023004"/>
    </source>
</evidence>